<dbReference type="EMBL" id="PPTS01000004">
    <property type="protein sequence ID" value="RDB65226.1"/>
    <property type="molecule type" value="Genomic_DNA"/>
</dbReference>
<dbReference type="AlphaFoldDB" id="A0A369M436"/>
<proteinExistence type="predicted"/>
<feature type="transmembrane region" description="Helical" evidence="2">
    <location>
        <begin position="54"/>
        <end position="72"/>
    </location>
</feature>
<dbReference type="GeneID" id="78359581"/>
<evidence type="ECO:0000256" key="1">
    <source>
        <dbReference type="SAM" id="MobiDB-lite"/>
    </source>
</evidence>
<sequence length="147" mass="16178">MSLQIPIQKDIGEYDEKIVGKLTLRTLCCLALGFSAAVAVAAVLHWGLKVDVSAMTLPIMAAALPFWLAGFCKPYGLPFERFVPLLASHALNNQSLVYRSCAAIEKASHPNGKKPRKKTQHEKRAFRKKGSENYEPTKQAAQLQARG</sequence>
<dbReference type="OrthoDB" id="2067810at2"/>
<evidence type="ECO:0000256" key="2">
    <source>
        <dbReference type="SAM" id="Phobius"/>
    </source>
</evidence>
<name>A0A369M436_9ACTN</name>
<comment type="caution">
    <text evidence="3">The sequence shown here is derived from an EMBL/GenBank/DDBJ whole genome shotgun (WGS) entry which is preliminary data.</text>
</comment>
<feature type="transmembrane region" description="Helical" evidence="2">
    <location>
        <begin position="27"/>
        <end position="48"/>
    </location>
</feature>
<accession>A0A369M436</accession>
<keyword evidence="2" id="KW-0812">Transmembrane</keyword>
<feature type="compositionally biased region" description="Polar residues" evidence="1">
    <location>
        <begin position="134"/>
        <end position="147"/>
    </location>
</feature>
<keyword evidence="2" id="KW-1133">Transmembrane helix</keyword>
<feature type="compositionally biased region" description="Basic residues" evidence="1">
    <location>
        <begin position="111"/>
        <end position="128"/>
    </location>
</feature>
<dbReference type="InterPro" id="IPR024414">
    <property type="entry name" value="Uncharacterised_PrgI"/>
</dbReference>
<evidence type="ECO:0000313" key="3">
    <source>
        <dbReference type="EMBL" id="RDB65226.1"/>
    </source>
</evidence>
<evidence type="ECO:0000313" key="4">
    <source>
        <dbReference type="Proteomes" id="UP000254000"/>
    </source>
</evidence>
<keyword evidence="2" id="KW-0472">Membrane</keyword>
<dbReference type="Proteomes" id="UP000254000">
    <property type="component" value="Unassembled WGS sequence"/>
</dbReference>
<feature type="region of interest" description="Disordered" evidence="1">
    <location>
        <begin position="107"/>
        <end position="147"/>
    </location>
</feature>
<dbReference type="RefSeq" id="WP_114568873.1">
    <property type="nucleotide sequence ID" value="NZ_CABMMS010000004.1"/>
</dbReference>
<reference evidence="3 4" key="1">
    <citation type="journal article" date="2018" name="Elife">
        <title>Discovery and characterization of a prevalent human gut bacterial enzyme sufficient for the inactivation of a family of plant toxins.</title>
        <authorList>
            <person name="Koppel N."/>
            <person name="Bisanz J.E."/>
            <person name="Pandelia M.E."/>
            <person name="Turnbaugh P.J."/>
            <person name="Balskus E.P."/>
        </authorList>
    </citation>
    <scope>NUCLEOTIDE SEQUENCE [LARGE SCALE GENOMIC DNA]</scope>
    <source>
        <strain evidence="3 4">3C</strain>
    </source>
</reference>
<protein>
    <submittedName>
        <fullName evidence="3">PrgI family protein</fullName>
    </submittedName>
</protein>
<keyword evidence="4" id="KW-1185">Reference proteome</keyword>
<dbReference type="Pfam" id="PF12666">
    <property type="entry name" value="PrgI"/>
    <property type="match status" value="1"/>
</dbReference>
<gene>
    <name evidence="3" type="ORF">C1877_07725</name>
</gene>
<organism evidence="3 4">
    <name type="scientific">Gordonibacter pamelaeae</name>
    <dbReference type="NCBI Taxonomy" id="471189"/>
    <lineage>
        <taxon>Bacteria</taxon>
        <taxon>Bacillati</taxon>
        <taxon>Actinomycetota</taxon>
        <taxon>Coriobacteriia</taxon>
        <taxon>Eggerthellales</taxon>
        <taxon>Eggerthellaceae</taxon>
        <taxon>Gordonibacter</taxon>
    </lineage>
</organism>